<dbReference type="InterPro" id="IPR011701">
    <property type="entry name" value="MFS"/>
</dbReference>
<gene>
    <name evidence="8" type="ORF">ACFPRA_00440</name>
</gene>
<feature type="domain" description="Major facilitator superfamily (MFS) profile" evidence="7">
    <location>
        <begin position="10"/>
        <end position="140"/>
    </location>
</feature>
<comment type="subcellular location">
    <subcellularLocation>
        <location evidence="1">Cell membrane</location>
        <topology evidence="1">Multi-pass membrane protein</topology>
    </subcellularLocation>
</comment>
<dbReference type="InterPro" id="IPR020846">
    <property type="entry name" value="MFS_dom"/>
</dbReference>
<dbReference type="PANTHER" id="PTHR11360:SF284">
    <property type="entry name" value="EG:103B4.3 PROTEIN-RELATED"/>
    <property type="match status" value="1"/>
</dbReference>
<dbReference type="EMBL" id="JBHSNO010000001">
    <property type="protein sequence ID" value="MFC5587374.1"/>
    <property type="molecule type" value="Genomic_DNA"/>
</dbReference>
<comment type="caution">
    <text evidence="8">The sequence shown here is derived from an EMBL/GenBank/DDBJ whole genome shotgun (WGS) entry which is preliminary data.</text>
</comment>
<feature type="transmembrane region" description="Helical" evidence="6">
    <location>
        <begin position="51"/>
        <end position="71"/>
    </location>
</feature>
<dbReference type="PANTHER" id="PTHR11360">
    <property type="entry name" value="MONOCARBOXYLATE TRANSPORTER"/>
    <property type="match status" value="1"/>
</dbReference>
<evidence type="ECO:0000256" key="4">
    <source>
        <dbReference type="ARBA" id="ARBA00022989"/>
    </source>
</evidence>
<dbReference type="Pfam" id="PF07690">
    <property type="entry name" value="MFS_1"/>
    <property type="match status" value="1"/>
</dbReference>
<dbReference type="RefSeq" id="WP_381429329.1">
    <property type="nucleotide sequence ID" value="NZ_JBHSNO010000001.1"/>
</dbReference>
<name>A0ABW0TDL5_9BACL</name>
<evidence type="ECO:0000256" key="1">
    <source>
        <dbReference type="ARBA" id="ARBA00004651"/>
    </source>
</evidence>
<evidence type="ECO:0000313" key="8">
    <source>
        <dbReference type="EMBL" id="MFC5587374.1"/>
    </source>
</evidence>
<protein>
    <submittedName>
        <fullName evidence="8">MFS transporter</fullName>
    </submittedName>
</protein>
<evidence type="ECO:0000313" key="9">
    <source>
        <dbReference type="Proteomes" id="UP001596109"/>
    </source>
</evidence>
<feature type="transmembrane region" description="Helical" evidence="6">
    <location>
        <begin position="78"/>
        <end position="96"/>
    </location>
</feature>
<evidence type="ECO:0000256" key="6">
    <source>
        <dbReference type="SAM" id="Phobius"/>
    </source>
</evidence>
<sequence length="140" mass="15373">MNHNKRLYFGWYIVIFAGIIVLLTTGLRMGIGPFVNPIMNDLGLSRTELSLIISIGMIAYGIGMPIAGVLLKAFNTRVLLLIGLTIVCVSIGWTIFSKGVISFLLSYGVFLSIGLAFLSSVSLSPIISKWFVREGKHFFI</sequence>
<reference evidence="9" key="1">
    <citation type="journal article" date="2019" name="Int. J. Syst. Evol. Microbiol.">
        <title>The Global Catalogue of Microorganisms (GCM) 10K type strain sequencing project: providing services to taxonomists for standard genome sequencing and annotation.</title>
        <authorList>
            <consortium name="The Broad Institute Genomics Platform"/>
            <consortium name="The Broad Institute Genome Sequencing Center for Infectious Disease"/>
            <person name="Wu L."/>
            <person name="Ma J."/>
        </authorList>
    </citation>
    <scope>NUCLEOTIDE SEQUENCE [LARGE SCALE GENOMIC DNA]</scope>
    <source>
        <strain evidence="9">CGMCC 4.1434</strain>
    </source>
</reference>
<evidence type="ECO:0000256" key="2">
    <source>
        <dbReference type="ARBA" id="ARBA00022448"/>
    </source>
</evidence>
<dbReference type="InterPro" id="IPR050327">
    <property type="entry name" value="Proton-linked_MCT"/>
</dbReference>
<dbReference type="Proteomes" id="UP001596109">
    <property type="component" value="Unassembled WGS sequence"/>
</dbReference>
<keyword evidence="5 6" id="KW-0472">Membrane</keyword>
<dbReference type="InterPro" id="IPR036259">
    <property type="entry name" value="MFS_trans_sf"/>
</dbReference>
<proteinExistence type="predicted"/>
<keyword evidence="2" id="KW-0813">Transport</keyword>
<feature type="transmembrane region" description="Helical" evidence="6">
    <location>
        <begin position="7"/>
        <end position="31"/>
    </location>
</feature>
<evidence type="ECO:0000259" key="7">
    <source>
        <dbReference type="PROSITE" id="PS50850"/>
    </source>
</evidence>
<evidence type="ECO:0000256" key="5">
    <source>
        <dbReference type="ARBA" id="ARBA00023136"/>
    </source>
</evidence>
<dbReference type="PROSITE" id="PS50850">
    <property type="entry name" value="MFS"/>
    <property type="match status" value="1"/>
</dbReference>
<accession>A0ABW0TDL5</accession>
<keyword evidence="4 6" id="KW-1133">Transmembrane helix</keyword>
<keyword evidence="9" id="KW-1185">Reference proteome</keyword>
<dbReference type="SUPFAM" id="SSF103473">
    <property type="entry name" value="MFS general substrate transporter"/>
    <property type="match status" value="1"/>
</dbReference>
<keyword evidence="3 6" id="KW-0812">Transmembrane</keyword>
<organism evidence="8 9">
    <name type="scientific">Sporosarcina soli</name>
    <dbReference type="NCBI Taxonomy" id="334736"/>
    <lineage>
        <taxon>Bacteria</taxon>
        <taxon>Bacillati</taxon>
        <taxon>Bacillota</taxon>
        <taxon>Bacilli</taxon>
        <taxon>Bacillales</taxon>
        <taxon>Caryophanaceae</taxon>
        <taxon>Sporosarcina</taxon>
    </lineage>
</organism>
<evidence type="ECO:0000256" key="3">
    <source>
        <dbReference type="ARBA" id="ARBA00022692"/>
    </source>
</evidence>
<dbReference type="Gene3D" id="1.20.1250.20">
    <property type="entry name" value="MFS general substrate transporter like domains"/>
    <property type="match status" value="1"/>
</dbReference>
<feature type="transmembrane region" description="Helical" evidence="6">
    <location>
        <begin position="102"/>
        <end position="127"/>
    </location>
</feature>